<dbReference type="AlphaFoldDB" id="A0A1G2MZ85"/>
<comment type="caution">
    <text evidence="1">The sequence shown here is derived from an EMBL/GenBank/DDBJ whole genome shotgun (WGS) entry which is preliminary data.</text>
</comment>
<evidence type="ECO:0000313" key="2">
    <source>
        <dbReference type="Proteomes" id="UP000178089"/>
    </source>
</evidence>
<evidence type="ECO:0000313" key="1">
    <source>
        <dbReference type="EMBL" id="OHA29265.1"/>
    </source>
</evidence>
<proteinExistence type="predicted"/>
<gene>
    <name evidence="1" type="ORF">A3F51_01470</name>
</gene>
<protein>
    <submittedName>
        <fullName evidence="1">Uncharacterized protein</fullName>
    </submittedName>
</protein>
<sequence length="61" mass="6807">MKIMGLTLEVMFVQAFLLGRNRAHPAGCEIQMGSMISALHLGHNDSQPLCPLFLSKIKFYT</sequence>
<dbReference type="Proteomes" id="UP000178089">
    <property type="component" value="Unassembled WGS sequence"/>
</dbReference>
<dbReference type="EMBL" id="MHRT01000005">
    <property type="protein sequence ID" value="OHA29265.1"/>
    <property type="molecule type" value="Genomic_DNA"/>
</dbReference>
<reference evidence="1 2" key="1">
    <citation type="journal article" date="2016" name="Nat. Commun.">
        <title>Thousands of microbial genomes shed light on interconnected biogeochemical processes in an aquifer system.</title>
        <authorList>
            <person name="Anantharaman K."/>
            <person name="Brown C.T."/>
            <person name="Hug L.A."/>
            <person name="Sharon I."/>
            <person name="Castelle C.J."/>
            <person name="Probst A.J."/>
            <person name="Thomas B.C."/>
            <person name="Singh A."/>
            <person name="Wilkins M.J."/>
            <person name="Karaoz U."/>
            <person name="Brodie E.L."/>
            <person name="Williams K.H."/>
            <person name="Hubbard S.S."/>
            <person name="Banfield J.F."/>
        </authorList>
    </citation>
    <scope>NUCLEOTIDE SEQUENCE [LARGE SCALE GENOMIC DNA]</scope>
</reference>
<organism evidence="1 2">
    <name type="scientific">Candidatus Taylorbacteria bacterium RIFCSPHIGHO2_12_FULL_45_16</name>
    <dbReference type="NCBI Taxonomy" id="1802315"/>
    <lineage>
        <taxon>Bacteria</taxon>
        <taxon>Candidatus Tayloriibacteriota</taxon>
    </lineage>
</organism>
<accession>A0A1G2MZ85</accession>
<name>A0A1G2MZ85_9BACT</name>